<sequence length="284" mass="29828">MRIDLHSHSSASDGTQPPADVVRRARARGLDVLALTDHDTVAGHPEAVEALPGGLTFVPGMELSCRRAGQSIHLLAYLFDAEEPELSAECARIREAREVRGRLMVERLAELGVPVTWEQVSELAGGGPVGRPHIARAMVAAGAIDAPELAFTPEWIGTGGRAHVSRYALDPERAVRLVRAAGGVPVLAHPKAVKRGAVVPDEWIAELAAAGLFGIEADHMDHDAAARAHVRGLAADLGLAVTGSSDDHGELTGHRLGCETTAAEVYERLVAEAAGTAPVTPPSR</sequence>
<comment type="caution">
    <text evidence="2">The sequence shown here is derived from an EMBL/GenBank/DDBJ whole genome shotgun (WGS) entry which is preliminary data.</text>
</comment>
<dbReference type="EMBL" id="BAAAQX010000029">
    <property type="protein sequence ID" value="GAA2212915.1"/>
    <property type="molecule type" value="Genomic_DNA"/>
</dbReference>
<dbReference type="InterPro" id="IPR052018">
    <property type="entry name" value="PHP_domain"/>
</dbReference>
<organism evidence="2 3">
    <name type="scientific">Nonomuraea monospora</name>
    <dbReference type="NCBI Taxonomy" id="568818"/>
    <lineage>
        <taxon>Bacteria</taxon>
        <taxon>Bacillati</taxon>
        <taxon>Actinomycetota</taxon>
        <taxon>Actinomycetes</taxon>
        <taxon>Streptosporangiales</taxon>
        <taxon>Streptosporangiaceae</taxon>
        <taxon>Nonomuraea</taxon>
    </lineage>
</organism>
<evidence type="ECO:0000313" key="2">
    <source>
        <dbReference type="EMBL" id="GAA2212915.1"/>
    </source>
</evidence>
<dbReference type="Gene3D" id="1.10.150.650">
    <property type="match status" value="1"/>
</dbReference>
<gene>
    <name evidence="2" type="ORF">GCM10009850_083770</name>
</gene>
<protein>
    <submittedName>
        <fullName evidence="2">PHP domain-containing protein</fullName>
    </submittedName>
</protein>
<name>A0ABN3CTY9_9ACTN</name>
<proteinExistence type="predicted"/>
<feature type="domain" description="Polymerase/histidinol phosphatase N-terminal" evidence="1">
    <location>
        <begin position="3"/>
        <end position="67"/>
    </location>
</feature>
<accession>A0ABN3CTY9</accession>
<reference evidence="2 3" key="1">
    <citation type="journal article" date="2019" name="Int. J. Syst. Evol. Microbiol.">
        <title>The Global Catalogue of Microorganisms (GCM) 10K type strain sequencing project: providing services to taxonomists for standard genome sequencing and annotation.</title>
        <authorList>
            <consortium name="The Broad Institute Genomics Platform"/>
            <consortium name="The Broad Institute Genome Sequencing Center for Infectious Disease"/>
            <person name="Wu L."/>
            <person name="Ma J."/>
        </authorList>
    </citation>
    <scope>NUCLEOTIDE SEQUENCE [LARGE SCALE GENOMIC DNA]</scope>
    <source>
        <strain evidence="2 3">JCM 16114</strain>
    </source>
</reference>
<dbReference type="Pfam" id="PF02811">
    <property type="entry name" value="PHP"/>
    <property type="match status" value="1"/>
</dbReference>
<dbReference type="Proteomes" id="UP001499843">
    <property type="component" value="Unassembled WGS sequence"/>
</dbReference>
<dbReference type="InterPro" id="IPR003141">
    <property type="entry name" value="Pol/His_phosphatase_N"/>
</dbReference>
<dbReference type="PANTHER" id="PTHR42924">
    <property type="entry name" value="EXONUCLEASE"/>
    <property type="match status" value="1"/>
</dbReference>
<dbReference type="SUPFAM" id="SSF89550">
    <property type="entry name" value="PHP domain-like"/>
    <property type="match status" value="1"/>
</dbReference>
<dbReference type="PANTHER" id="PTHR42924:SF3">
    <property type="entry name" value="POLYMERASE_HISTIDINOL PHOSPHATASE N-TERMINAL DOMAIN-CONTAINING PROTEIN"/>
    <property type="match status" value="1"/>
</dbReference>
<evidence type="ECO:0000313" key="3">
    <source>
        <dbReference type="Proteomes" id="UP001499843"/>
    </source>
</evidence>
<keyword evidence="3" id="KW-1185">Reference proteome</keyword>
<evidence type="ECO:0000259" key="1">
    <source>
        <dbReference type="SMART" id="SM00481"/>
    </source>
</evidence>
<dbReference type="InterPro" id="IPR004013">
    <property type="entry name" value="PHP_dom"/>
</dbReference>
<dbReference type="RefSeq" id="WP_344487859.1">
    <property type="nucleotide sequence ID" value="NZ_BAAAQX010000029.1"/>
</dbReference>
<dbReference type="InterPro" id="IPR016195">
    <property type="entry name" value="Pol/histidinol_Pase-like"/>
</dbReference>
<dbReference type="SMART" id="SM00481">
    <property type="entry name" value="POLIIIAc"/>
    <property type="match status" value="1"/>
</dbReference>
<dbReference type="CDD" id="cd07438">
    <property type="entry name" value="PHP_HisPPase_AMP"/>
    <property type="match status" value="1"/>
</dbReference>
<dbReference type="Gene3D" id="3.20.20.140">
    <property type="entry name" value="Metal-dependent hydrolases"/>
    <property type="match status" value="1"/>
</dbReference>